<evidence type="ECO:0000256" key="1">
    <source>
        <dbReference type="ARBA" id="ARBA00022801"/>
    </source>
</evidence>
<proteinExistence type="predicted"/>
<dbReference type="InterPro" id="IPR029058">
    <property type="entry name" value="AB_hydrolase_fold"/>
</dbReference>
<evidence type="ECO:0000313" key="4">
    <source>
        <dbReference type="Proteomes" id="UP000032233"/>
    </source>
</evidence>
<dbReference type="GO" id="GO:0016787">
    <property type="term" value="F:hydrolase activity"/>
    <property type="evidence" value="ECO:0007669"/>
    <property type="project" value="UniProtKB-KW"/>
</dbReference>
<dbReference type="InParanoid" id="A0A0D2GDP1"/>
<dbReference type="GO" id="GO:0016020">
    <property type="term" value="C:membrane"/>
    <property type="evidence" value="ECO:0007669"/>
    <property type="project" value="TreeGrafter"/>
</dbReference>
<dbReference type="EMBL" id="AZAC01000019">
    <property type="protein sequence ID" value="KIX13042.1"/>
    <property type="molecule type" value="Genomic_DNA"/>
</dbReference>
<dbReference type="AlphaFoldDB" id="A0A0D2GDP1"/>
<feature type="domain" description="AB hydrolase-1" evidence="2">
    <location>
        <begin position="3"/>
        <end position="106"/>
    </location>
</feature>
<keyword evidence="4" id="KW-1185">Reference proteome</keyword>
<dbReference type="SUPFAM" id="SSF53474">
    <property type="entry name" value="alpha/beta-Hydrolases"/>
    <property type="match status" value="1"/>
</dbReference>
<dbReference type="STRING" id="1429043.X474_15875"/>
<comment type="caution">
    <text evidence="3">The sequence shown here is derived from an EMBL/GenBank/DDBJ whole genome shotgun (WGS) entry which is preliminary data.</text>
</comment>
<dbReference type="InterPro" id="IPR000073">
    <property type="entry name" value="AB_hydrolase_1"/>
</dbReference>
<dbReference type="InterPro" id="IPR050266">
    <property type="entry name" value="AB_hydrolase_sf"/>
</dbReference>
<sequence>MAVHGLIANGRSFDAIASEINSACEFYALDLRGRGRRQKPAKDYSLFRHASDIEALLADLALNKVILMGHSLGGYVCLAFCHLRPDLVEKMILMDAGADLTPEQWGKVTAGIKPSLDLLDKNFSSIGEYLNFVKRAPFLNPLPFLFPCLFPRLALN</sequence>
<gene>
    <name evidence="3" type="ORF">X474_15875</name>
</gene>
<dbReference type="Gene3D" id="3.40.50.1820">
    <property type="entry name" value="alpha/beta hydrolase"/>
    <property type="match status" value="1"/>
</dbReference>
<reference evidence="3 4" key="1">
    <citation type="submission" date="2013-11" db="EMBL/GenBank/DDBJ databases">
        <title>Metagenomic analysis of a methanogenic consortium involved in long chain n-alkane degradation.</title>
        <authorList>
            <person name="Davidova I.A."/>
            <person name="Callaghan A.V."/>
            <person name="Wawrik B."/>
            <person name="Pruitt S."/>
            <person name="Marks C."/>
            <person name="Duncan K.E."/>
            <person name="Suflita J.M."/>
        </authorList>
    </citation>
    <scope>NUCLEOTIDE SEQUENCE [LARGE SCALE GENOMIC DNA]</scope>
    <source>
        <strain evidence="3 4">SPR</strain>
    </source>
</reference>
<dbReference type="OrthoDB" id="9804723at2"/>
<dbReference type="PANTHER" id="PTHR43798">
    <property type="entry name" value="MONOACYLGLYCEROL LIPASE"/>
    <property type="match status" value="1"/>
</dbReference>
<dbReference type="PANTHER" id="PTHR43798:SF31">
    <property type="entry name" value="AB HYDROLASE SUPERFAMILY PROTEIN YCLE"/>
    <property type="match status" value="1"/>
</dbReference>
<keyword evidence="1" id="KW-0378">Hydrolase</keyword>
<dbReference type="Proteomes" id="UP000032233">
    <property type="component" value="Unassembled WGS sequence"/>
</dbReference>
<dbReference type="Pfam" id="PF00561">
    <property type="entry name" value="Abhydrolase_1"/>
    <property type="match status" value="1"/>
</dbReference>
<evidence type="ECO:0000313" key="3">
    <source>
        <dbReference type="EMBL" id="KIX13042.1"/>
    </source>
</evidence>
<dbReference type="RefSeq" id="WP_044349843.1">
    <property type="nucleotide sequence ID" value="NZ_AZAC01000019.1"/>
</dbReference>
<name>A0A0D2GDP1_9BACT</name>
<protein>
    <recommendedName>
        <fullName evidence="2">AB hydrolase-1 domain-containing protein</fullName>
    </recommendedName>
</protein>
<accession>A0A0D2GDP1</accession>
<evidence type="ECO:0000259" key="2">
    <source>
        <dbReference type="Pfam" id="PF00561"/>
    </source>
</evidence>
<organism evidence="3 4">
    <name type="scientific">Dethiosulfatarculus sandiegensis</name>
    <dbReference type="NCBI Taxonomy" id="1429043"/>
    <lineage>
        <taxon>Bacteria</taxon>
        <taxon>Pseudomonadati</taxon>
        <taxon>Thermodesulfobacteriota</taxon>
        <taxon>Desulfarculia</taxon>
        <taxon>Desulfarculales</taxon>
        <taxon>Desulfarculaceae</taxon>
        <taxon>Dethiosulfatarculus</taxon>
    </lineage>
</organism>